<comment type="similarity">
    <text evidence="10">Belongs to the DNAAF19/PR46b family.</text>
</comment>
<dbReference type="AlphaFoldDB" id="A0ABD3RV05"/>
<keyword evidence="5" id="KW-0963">Cytoplasm</keyword>
<protein>
    <recommendedName>
        <fullName evidence="15">Dynein attachment factor N-terminal domain-containing protein</fullName>
    </recommendedName>
</protein>
<evidence type="ECO:0000256" key="3">
    <source>
        <dbReference type="ARBA" id="ARBA00004496"/>
    </source>
</evidence>
<evidence type="ECO:0000313" key="13">
    <source>
        <dbReference type="EMBL" id="KAL3815910.1"/>
    </source>
</evidence>
<evidence type="ECO:0000256" key="8">
    <source>
        <dbReference type="ARBA" id="ARBA00023069"/>
    </source>
</evidence>
<feature type="domain" description="RNA-polymerase II-associated protein 3-like C-terminal" evidence="11">
    <location>
        <begin position="153"/>
        <end position="295"/>
    </location>
</feature>
<keyword evidence="14" id="KW-1185">Reference proteome</keyword>
<dbReference type="GO" id="GO:0030030">
    <property type="term" value="P:cell projection organization"/>
    <property type="evidence" value="ECO:0007669"/>
    <property type="project" value="UniProtKB-KW"/>
</dbReference>
<keyword evidence="9" id="KW-0966">Cell projection</keyword>
<evidence type="ECO:0000256" key="10">
    <source>
        <dbReference type="ARBA" id="ARBA00049986"/>
    </source>
</evidence>
<evidence type="ECO:0000256" key="7">
    <source>
        <dbReference type="ARBA" id="ARBA00022846"/>
    </source>
</evidence>
<dbReference type="GO" id="GO:0031514">
    <property type="term" value="C:motile cilium"/>
    <property type="evidence" value="ECO:0007669"/>
    <property type="project" value="UniProtKB-SubCell"/>
</dbReference>
<gene>
    <name evidence="13" type="ORF">ACHAXA_005758</name>
</gene>
<evidence type="ECO:0000256" key="1">
    <source>
        <dbReference type="ARBA" id="ARBA00004048"/>
    </source>
</evidence>
<dbReference type="EMBL" id="JALLPB020000176">
    <property type="protein sequence ID" value="KAL3815910.1"/>
    <property type="molecule type" value="Genomic_DNA"/>
</dbReference>
<feature type="domain" description="Dynein attachment factor N-terminal" evidence="12">
    <location>
        <begin position="14"/>
        <end position="71"/>
    </location>
</feature>
<evidence type="ECO:0000256" key="5">
    <source>
        <dbReference type="ARBA" id="ARBA00022490"/>
    </source>
</evidence>
<accession>A0ABD3RV05</accession>
<keyword evidence="8" id="KW-0969">Cilium</keyword>
<dbReference type="Pfam" id="PF13877">
    <property type="entry name" value="RPAP3_C"/>
    <property type="match status" value="1"/>
</dbReference>
<keyword evidence="7" id="KW-0282">Flagellum</keyword>
<comment type="caution">
    <text evidence="13">The sequence shown here is derived from an EMBL/GenBank/DDBJ whole genome shotgun (WGS) entry which is preliminary data.</text>
</comment>
<evidence type="ECO:0000256" key="9">
    <source>
        <dbReference type="ARBA" id="ARBA00023273"/>
    </source>
</evidence>
<dbReference type="GO" id="GO:0005737">
    <property type="term" value="C:cytoplasm"/>
    <property type="evidence" value="ECO:0007669"/>
    <property type="project" value="UniProtKB-SubCell"/>
</dbReference>
<keyword evidence="6" id="KW-0970">Cilium biogenesis/degradation</keyword>
<dbReference type="Proteomes" id="UP001530377">
    <property type="component" value="Unassembled WGS sequence"/>
</dbReference>
<organism evidence="13 14">
    <name type="scientific">Cyclostephanos tholiformis</name>
    <dbReference type="NCBI Taxonomy" id="382380"/>
    <lineage>
        <taxon>Eukaryota</taxon>
        <taxon>Sar</taxon>
        <taxon>Stramenopiles</taxon>
        <taxon>Ochrophyta</taxon>
        <taxon>Bacillariophyta</taxon>
        <taxon>Coscinodiscophyceae</taxon>
        <taxon>Thalassiosirophycidae</taxon>
        <taxon>Stephanodiscales</taxon>
        <taxon>Stephanodiscaceae</taxon>
        <taxon>Cyclostephanos</taxon>
    </lineage>
</organism>
<comment type="function">
    <text evidence="1">Dynein-attachment factor required for cilia motility.</text>
</comment>
<name>A0ABD3RV05_9STRA</name>
<comment type="subunit">
    <text evidence="4">Homodimer.</text>
</comment>
<evidence type="ECO:0000256" key="4">
    <source>
        <dbReference type="ARBA" id="ARBA00011738"/>
    </source>
</evidence>
<evidence type="ECO:0000256" key="6">
    <source>
        <dbReference type="ARBA" id="ARBA00022794"/>
    </source>
</evidence>
<dbReference type="InterPro" id="IPR025986">
    <property type="entry name" value="RPAP3-like_C"/>
</dbReference>
<dbReference type="PANTHER" id="PTHR28572">
    <property type="entry name" value="COILED-COIL DOMAIN-CONTAINING PROTEIN 103"/>
    <property type="match status" value="1"/>
</dbReference>
<evidence type="ECO:0000313" key="14">
    <source>
        <dbReference type="Proteomes" id="UP001530377"/>
    </source>
</evidence>
<evidence type="ECO:0000259" key="11">
    <source>
        <dbReference type="Pfam" id="PF13877"/>
    </source>
</evidence>
<evidence type="ECO:0000259" key="12">
    <source>
        <dbReference type="Pfam" id="PF15867"/>
    </source>
</evidence>
<comment type="subcellular location">
    <subcellularLocation>
        <location evidence="2">Cell projection</location>
        <location evidence="2">Cilium</location>
        <location evidence="2">Flagellum</location>
    </subcellularLocation>
    <subcellularLocation>
        <location evidence="3">Cytoplasm</location>
    </subcellularLocation>
</comment>
<evidence type="ECO:0000256" key="2">
    <source>
        <dbReference type="ARBA" id="ARBA00004230"/>
    </source>
</evidence>
<evidence type="ECO:0008006" key="15">
    <source>
        <dbReference type="Google" id="ProtNLM"/>
    </source>
</evidence>
<dbReference type="Pfam" id="PF15867">
    <property type="entry name" value="Dynein_attach_N"/>
    <property type="match status" value="1"/>
</dbReference>
<dbReference type="InterPro" id="IPR042422">
    <property type="entry name" value="CC103"/>
</dbReference>
<sequence length="326" mass="35870">MPKRCKSVVNGTTVDIGQLAREIQADVANYRQHKAEDGMKKRAIHASKDYGEFRNFVSVSQLKPISGSDISGLFNGSTASIARGLSNVGENIRGGQSSIGGLESIVQMRKCASNPSTSTTNVDKNLESLSIGFTSLDFAKGGTAARNSKKSSRSVDDFLKEWKRYCPTAKATLSFLTRIDSSRPFENQFILRPSVICEEYFSTDIDSDILGDIIEALHILIDLYEAVEIPSAIASESGPASKDDYEYDSCREAIGTAELLSSEANVSHFIYNWLNALSSCGRFKLGISFMTQEQRIKLKEVCTYLKKSSEDKTAIDELVRKYCVAL</sequence>
<dbReference type="PANTHER" id="PTHR28572:SF1">
    <property type="entry name" value="COILED-COIL DOMAIN-CONTAINING PROTEIN 103"/>
    <property type="match status" value="1"/>
</dbReference>
<reference evidence="13 14" key="1">
    <citation type="submission" date="2024-10" db="EMBL/GenBank/DDBJ databases">
        <title>Updated reference genomes for cyclostephanoid diatoms.</title>
        <authorList>
            <person name="Roberts W.R."/>
            <person name="Alverson A.J."/>
        </authorList>
    </citation>
    <scope>NUCLEOTIDE SEQUENCE [LARGE SCALE GENOMIC DNA]</scope>
    <source>
        <strain evidence="13 14">AJA228-03</strain>
    </source>
</reference>
<proteinExistence type="inferred from homology"/>
<dbReference type="InterPro" id="IPR031733">
    <property type="entry name" value="Dynein_attach_N"/>
</dbReference>